<evidence type="ECO:0000313" key="7">
    <source>
        <dbReference type="Proteomes" id="UP000770661"/>
    </source>
</evidence>
<keyword evidence="3" id="KW-0862">Zinc</keyword>
<feature type="zinc finger region" description="UBR-type" evidence="4">
    <location>
        <begin position="60"/>
        <end position="128"/>
    </location>
</feature>
<dbReference type="SMART" id="SM00396">
    <property type="entry name" value="ZnF_UBR1"/>
    <property type="match status" value="1"/>
</dbReference>
<dbReference type="GO" id="GO:0005634">
    <property type="term" value="C:nucleus"/>
    <property type="evidence" value="ECO:0007669"/>
    <property type="project" value="TreeGrafter"/>
</dbReference>
<keyword evidence="1" id="KW-0479">Metal-binding</keyword>
<keyword evidence="2" id="KW-0863">Zinc-finger</keyword>
<dbReference type="OrthoDB" id="298098at2759"/>
<comment type="caution">
    <text evidence="6">The sequence shown here is derived from an EMBL/GenBank/DDBJ whole genome shotgun (WGS) entry which is preliminary data.</text>
</comment>
<keyword evidence="7" id="KW-1185">Reference proteome</keyword>
<dbReference type="GO" id="GO:0000209">
    <property type="term" value="P:protein polyubiquitination"/>
    <property type="evidence" value="ECO:0007669"/>
    <property type="project" value="TreeGrafter"/>
</dbReference>
<organism evidence="6 7">
    <name type="scientific">Chionoecetes opilio</name>
    <name type="common">Atlantic snow crab</name>
    <name type="synonym">Cancer opilio</name>
    <dbReference type="NCBI Taxonomy" id="41210"/>
    <lineage>
        <taxon>Eukaryota</taxon>
        <taxon>Metazoa</taxon>
        <taxon>Ecdysozoa</taxon>
        <taxon>Arthropoda</taxon>
        <taxon>Crustacea</taxon>
        <taxon>Multicrustacea</taxon>
        <taxon>Malacostraca</taxon>
        <taxon>Eumalacostraca</taxon>
        <taxon>Eucarida</taxon>
        <taxon>Decapoda</taxon>
        <taxon>Pleocyemata</taxon>
        <taxon>Brachyura</taxon>
        <taxon>Eubrachyura</taxon>
        <taxon>Majoidea</taxon>
        <taxon>Majidae</taxon>
        <taxon>Chionoecetes</taxon>
    </lineage>
</organism>
<dbReference type="AlphaFoldDB" id="A0A8J5CML1"/>
<dbReference type="InterPro" id="IPR003126">
    <property type="entry name" value="Znf_UBR"/>
</dbReference>
<dbReference type="GO" id="GO:0005737">
    <property type="term" value="C:cytoplasm"/>
    <property type="evidence" value="ECO:0007669"/>
    <property type="project" value="TreeGrafter"/>
</dbReference>
<feature type="domain" description="UBR-type" evidence="5">
    <location>
        <begin position="60"/>
        <end position="128"/>
    </location>
</feature>
<sequence length="192" mass="21397">MLAVSGRAYQAALVLFDVIHRVALESALDAESVRRAVTQMIFPRGSNPDDSPLHVLCYNDTCSFTWTGAEHINQDIFECRTCGLTGSLCCCTECARVCHKGHDCKLKKTSPTAYCDCWEKCKCKALKSGHQTARFDLLSRLITETDLVNIANGRGENLLLFLVQTVGRQVTEQKQWSRSRSTSSARKNTCRS</sequence>
<evidence type="ECO:0000256" key="2">
    <source>
        <dbReference type="ARBA" id="ARBA00022771"/>
    </source>
</evidence>
<accession>A0A8J5CML1</accession>
<evidence type="ECO:0000313" key="6">
    <source>
        <dbReference type="EMBL" id="KAG0715755.1"/>
    </source>
</evidence>
<dbReference type="GO" id="GO:0008270">
    <property type="term" value="F:zinc ion binding"/>
    <property type="evidence" value="ECO:0007669"/>
    <property type="project" value="UniProtKB-KW"/>
</dbReference>
<dbReference type="PANTHER" id="PTHR46276">
    <property type="entry name" value="E3 UBIQUITIN-PROTEIN LIGASE UBR5"/>
    <property type="match status" value="1"/>
</dbReference>
<dbReference type="PANTHER" id="PTHR46276:SF1">
    <property type="entry name" value="E3 UBIQUITIN-PROTEIN LIGASE UBR5"/>
    <property type="match status" value="1"/>
</dbReference>
<evidence type="ECO:0000256" key="1">
    <source>
        <dbReference type="ARBA" id="ARBA00022723"/>
    </source>
</evidence>
<dbReference type="PROSITE" id="PS51157">
    <property type="entry name" value="ZF_UBR"/>
    <property type="match status" value="1"/>
</dbReference>
<proteinExistence type="predicted"/>
<dbReference type="GO" id="GO:0090263">
    <property type="term" value="P:positive regulation of canonical Wnt signaling pathway"/>
    <property type="evidence" value="ECO:0007669"/>
    <property type="project" value="TreeGrafter"/>
</dbReference>
<name>A0A8J5CML1_CHIOP</name>
<evidence type="ECO:0000256" key="3">
    <source>
        <dbReference type="ARBA" id="ARBA00022833"/>
    </source>
</evidence>
<dbReference type="Proteomes" id="UP000770661">
    <property type="component" value="Unassembled WGS sequence"/>
</dbReference>
<evidence type="ECO:0000259" key="5">
    <source>
        <dbReference type="PROSITE" id="PS51157"/>
    </source>
</evidence>
<protein>
    <submittedName>
        <fullName evidence="6">E3 ubiquitin-protein ligase UBR5</fullName>
    </submittedName>
</protein>
<reference evidence="6" key="1">
    <citation type="submission" date="2020-07" db="EMBL/GenBank/DDBJ databases">
        <title>The High-quality genome of the commercially important snow crab, Chionoecetes opilio.</title>
        <authorList>
            <person name="Jeong J.-H."/>
            <person name="Ryu S."/>
        </authorList>
    </citation>
    <scope>NUCLEOTIDE SEQUENCE</scope>
    <source>
        <strain evidence="6">MADBK_172401_WGS</strain>
        <tissue evidence="6">Digestive gland</tissue>
    </source>
</reference>
<dbReference type="EMBL" id="JACEEZ010019404">
    <property type="protein sequence ID" value="KAG0715755.1"/>
    <property type="molecule type" value="Genomic_DNA"/>
</dbReference>
<dbReference type="GO" id="GO:0034450">
    <property type="term" value="F:ubiquitin-ubiquitin ligase activity"/>
    <property type="evidence" value="ECO:0007669"/>
    <property type="project" value="TreeGrafter"/>
</dbReference>
<gene>
    <name evidence="6" type="primary">Ubr5</name>
    <name evidence="6" type="ORF">GWK47_011226</name>
</gene>
<evidence type="ECO:0000256" key="4">
    <source>
        <dbReference type="PROSITE-ProRule" id="PRU00508"/>
    </source>
</evidence>